<comment type="caution">
    <text evidence="3">The sequence shown here is derived from an EMBL/GenBank/DDBJ whole genome shotgun (WGS) entry which is preliminary data.</text>
</comment>
<dbReference type="InterPro" id="IPR050194">
    <property type="entry name" value="Glycosyltransferase_grp1"/>
</dbReference>
<dbReference type="PANTHER" id="PTHR45947">
    <property type="entry name" value="SULFOQUINOVOSYL TRANSFERASE SQD2"/>
    <property type="match status" value="1"/>
</dbReference>
<keyword evidence="4" id="KW-1185">Reference proteome</keyword>
<feature type="domain" description="Glycosyltransferase subfamily 4-like N-terminal" evidence="2">
    <location>
        <begin position="60"/>
        <end position="228"/>
    </location>
</feature>
<dbReference type="SUPFAM" id="SSF53756">
    <property type="entry name" value="UDP-Glycosyltransferase/glycogen phosphorylase"/>
    <property type="match status" value="1"/>
</dbReference>
<evidence type="ECO:0000313" key="3">
    <source>
        <dbReference type="EMBL" id="RKG39522.1"/>
    </source>
</evidence>
<accession>A0A3A8EXF1</accession>
<feature type="domain" description="Glycosyl transferase family 1" evidence="1">
    <location>
        <begin position="236"/>
        <end position="393"/>
    </location>
</feature>
<dbReference type="Pfam" id="PF13439">
    <property type="entry name" value="Glyco_transf_4"/>
    <property type="match status" value="1"/>
</dbReference>
<keyword evidence="3" id="KW-0808">Transferase</keyword>
<dbReference type="CDD" id="cd03814">
    <property type="entry name" value="GT4-like"/>
    <property type="match status" value="1"/>
</dbReference>
<evidence type="ECO:0000259" key="2">
    <source>
        <dbReference type="Pfam" id="PF13439"/>
    </source>
</evidence>
<dbReference type="InterPro" id="IPR001296">
    <property type="entry name" value="Glyco_trans_1"/>
</dbReference>
<dbReference type="Gene3D" id="3.40.50.2000">
    <property type="entry name" value="Glycogen Phosphorylase B"/>
    <property type="match status" value="2"/>
</dbReference>
<dbReference type="GO" id="GO:0016757">
    <property type="term" value="F:glycosyltransferase activity"/>
    <property type="evidence" value="ECO:0007669"/>
    <property type="project" value="InterPro"/>
</dbReference>
<dbReference type="RefSeq" id="WP_120383199.1">
    <property type="nucleotide sequence ID" value="NZ_RAXT01000005.1"/>
</dbReference>
<evidence type="ECO:0000313" key="4">
    <source>
        <dbReference type="Proteomes" id="UP000280405"/>
    </source>
</evidence>
<dbReference type="Pfam" id="PF00534">
    <property type="entry name" value="Glycos_transf_1"/>
    <property type="match status" value="1"/>
</dbReference>
<dbReference type="InterPro" id="IPR028098">
    <property type="entry name" value="Glyco_trans_4-like_N"/>
</dbReference>
<organism evidence="3 4">
    <name type="scientific">Acinetobacter rongchengensis</name>
    <dbReference type="NCBI Taxonomy" id="2419601"/>
    <lineage>
        <taxon>Bacteria</taxon>
        <taxon>Pseudomonadati</taxon>
        <taxon>Pseudomonadota</taxon>
        <taxon>Gammaproteobacteria</taxon>
        <taxon>Moraxellales</taxon>
        <taxon>Moraxellaceae</taxon>
        <taxon>Acinetobacter</taxon>
    </lineage>
</organism>
<dbReference type="AlphaFoldDB" id="A0A3A8EXF1"/>
<dbReference type="PANTHER" id="PTHR45947:SF3">
    <property type="entry name" value="SULFOQUINOVOSYL TRANSFERASE SQD2"/>
    <property type="match status" value="1"/>
</dbReference>
<reference evidence="3 4" key="1">
    <citation type="submission" date="2018-09" db="EMBL/GenBank/DDBJ databases">
        <title>The draft genome of Acinetobacter spp. strains.</title>
        <authorList>
            <person name="Qin J."/>
            <person name="Feng Y."/>
            <person name="Zong Z."/>
        </authorList>
    </citation>
    <scope>NUCLEOTIDE SEQUENCE [LARGE SCALE GENOMIC DNA]</scope>
    <source>
        <strain evidence="3 4">WCHAc060115</strain>
    </source>
</reference>
<protein>
    <submittedName>
        <fullName evidence="3">Glycosyltransferase family 1 protein</fullName>
    </submittedName>
</protein>
<evidence type="ECO:0000259" key="1">
    <source>
        <dbReference type="Pfam" id="PF00534"/>
    </source>
</evidence>
<sequence length="428" mass="48514">MNKTYAETLQFRQQEVPDHFKFYFKQKKQTTTTHSQNLIRDLTKPRLKIAIVTETWPPEINGVALSLLQLCKGLQNQGHKILLIRPAQKQKCHDFSPNRECLVNGQSIPKYLEMKFGWPQYLKVSQAISSFAPDVVHIVTEGPLGFTALHAAKSRQIPVSSGFHSQFQEFSRFFDLAFLVRPIQSYLRWFHNATQLTCVPSRDTELALRQFGVTCPLVVVGRGIDTERFSAQRYSEKLRQQWGVDQETTVLLYVGRLSSEKEINVLIDAYVASKKHNQNKVKLVLVGDGPERTRLEKMQGAEQVIFMGSLSGIQLAEAYASANAFVFASQVETFGNVVLEAMASGLPIIAYDYACAQLHVKHQQTGWLSPLGQKHQLTQHIFNLPDNSTLKRMGNMAMQDVQHVGWQHPVQQFEQALYQVTQGALLLT</sequence>
<proteinExistence type="predicted"/>
<gene>
    <name evidence="3" type="ORF">D7V20_04850</name>
</gene>
<dbReference type="OrthoDB" id="9802525at2"/>
<dbReference type="Proteomes" id="UP000280405">
    <property type="component" value="Unassembled WGS sequence"/>
</dbReference>
<dbReference type="EMBL" id="RAXT01000005">
    <property type="protein sequence ID" value="RKG39522.1"/>
    <property type="molecule type" value="Genomic_DNA"/>
</dbReference>
<name>A0A3A8EXF1_9GAMM</name>